<dbReference type="Proteomes" id="UP001162085">
    <property type="component" value="Chromosome 12"/>
</dbReference>
<protein>
    <recommendedName>
        <fullName evidence="3">INO80 complex subunit</fullName>
    </recommendedName>
</protein>
<evidence type="ECO:0008006" key="3">
    <source>
        <dbReference type="Google" id="ProtNLM"/>
    </source>
</evidence>
<evidence type="ECO:0000313" key="1">
    <source>
        <dbReference type="EMBL" id="CAI4047347.1"/>
    </source>
</evidence>
<accession>A0ABN8WGL9</accession>
<proteinExistence type="predicted"/>
<name>A0ABN8WGL9_SACUV</name>
<reference evidence="1" key="1">
    <citation type="submission" date="2022-10" db="EMBL/GenBank/DDBJ databases">
        <authorList>
            <person name="Byrne P K."/>
        </authorList>
    </citation>
    <scope>NUCLEOTIDE SEQUENCE</scope>
    <source>
        <strain evidence="1">ZP964</strain>
    </source>
</reference>
<sequence>MQFEELLDTDKQLQYAHAATLHYKNTKTPDFLEKDPHHKKFHTAETLNQQGSSTPSTATDATFVSTSSGHTNNSTFKRHIVAVDDISKMNYEMIKNSPGNVITNGNQDEIDISTLKTRLYKDNLYTMNDQFLQAVNDQIVTLNAAEQEQEQEQDTGEFDLPDDEKIDILSKIQENLLDEYQTLSQKERKWFILKELLLDANVELDLFSNRGRKANHPIAFGAVAIPTNVNANSLAFNRTKRRKINKNGLLENIL</sequence>
<evidence type="ECO:0000313" key="2">
    <source>
        <dbReference type="Proteomes" id="UP001162085"/>
    </source>
</evidence>
<gene>
    <name evidence="1" type="primary">SUVZ12G1060</name>
    <name evidence="1" type="ORF">SUVZ_12G1060</name>
</gene>
<dbReference type="EMBL" id="OX365939">
    <property type="protein sequence ID" value="CAI4047347.1"/>
    <property type="molecule type" value="Genomic_DNA"/>
</dbReference>
<organism evidence="1 2">
    <name type="scientific">Saccharomyces uvarum</name>
    <name type="common">Yeast</name>
    <name type="synonym">Saccharomyces bayanus var. uvarum</name>
    <dbReference type="NCBI Taxonomy" id="230603"/>
    <lineage>
        <taxon>Eukaryota</taxon>
        <taxon>Fungi</taxon>
        <taxon>Dikarya</taxon>
        <taxon>Ascomycota</taxon>
        <taxon>Saccharomycotina</taxon>
        <taxon>Saccharomycetes</taxon>
        <taxon>Saccharomycetales</taxon>
        <taxon>Saccharomycetaceae</taxon>
        <taxon>Saccharomyces</taxon>
    </lineage>
</organism>
<keyword evidence="2" id="KW-1185">Reference proteome</keyword>